<feature type="repeat" description="PPR" evidence="3">
    <location>
        <begin position="290"/>
        <end position="324"/>
    </location>
</feature>
<evidence type="ECO:0000256" key="2">
    <source>
        <dbReference type="ARBA" id="ARBA00022737"/>
    </source>
</evidence>
<evidence type="ECO:0000256" key="1">
    <source>
        <dbReference type="ARBA" id="ARBA00007626"/>
    </source>
</evidence>
<keyword evidence="5" id="KW-1185">Reference proteome</keyword>
<dbReference type="Gene3D" id="1.25.40.10">
    <property type="entry name" value="Tetratricopeptide repeat domain"/>
    <property type="match status" value="3"/>
</dbReference>
<keyword evidence="2" id="KW-0677">Repeat</keyword>
<dbReference type="Pfam" id="PF01535">
    <property type="entry name" value="PPR"/>
    <property type="match status" value="1"/>
</dbReference>
<dbReference type="Proteomes" id="UP001634393">
    <property type="component" value="Unassembled WGS sequence"/>
</dbReference>
<dbReference type="EMBL" id="JBJXBP010000008">
    <property type="protein sequence ID" value="KAL3812521.1"/>
    <property type="molecule type" value="Genomic_DNA"/>
</dbReference>
<reference evidence="4 5" key="1">
    <citation type="submission" date="2024-12" db="EMBL/GenBank/DDBJ databases">
        <title>The unique morphological basis and parallel evolutionary history of personate flowers in Penstemon.</title>
        <authorList>
            <person name="Depatie T.H."/>
            <person name="Wessinger C.A."/>
        </authorList>
    </citation>
    <scope>NUCLEOTIDE SEQUENCE [LARGE SCALE GENOMIC DNA]</scope>
    <source>
        <strain evidence="4">WTNN_2</strain>
        <tissue evidence="4">Leaf</tissue>
    </source>
</reference>
<proteinExistence type="inferred from homology"/>
<organism evidence="4 5">
    <name type="scientific">Penstemon smallii</name>
    <dbReference type="NCBI Taxonomy" id="265156"/>
    <lineage>
        <taxon>Eukaryota</taxon>
        <taxon>Viridiplantae</taxon>
        <taxon>Streptophyta</taxon>
        <taxon>Embryophyta</taxon>
        <taxon>Tracheophyta</taxon>
        <taxon>Spermatophyta</taxon>
        <taxon>Magnoliopsida</taxon>
        <taxon>eudicotyledons</taxon>
        <taxon>Gunneridae</taxon>
        <taxon>Pentapetalae</taxon>
        <taxon>asterids</taxon>
        <taxon>lamiids</taxon>
        <taxon>Lamiales</taxon>
        <taxon>Plantaginaceae</taxon>
        <taxon>Cheloneae</taxon>
        <taxon>Penstemon</taxon>
    </lineage>
</organism>
<feature type="repeat" description="PPR" evidence="3">
    <location>
        <begin position="255"/>
        <end position="289"/>
    </location>
</feature>
<evidence type="ECO:0000256" key="3">
    <source>
        <dbReference type="PROSITE-ProRule" id="PRU00708"/>
    </source>
</evidence>
<protein>
    <recommendedName>
        <fullName evidence="6">Pentatricopeptide repeat-containing protein</fullName>
    </recommendedName>
</protein>
<dbReference type="PANTHER" id="PTHR47941">
    <property type="entry name" value="PENTATRICOPEPTIDE REPEAT-CONTAINING PROTEIN 3, MITOCHONDRIAL"/>
    <property type="match status" value="1"/>
</dbReference>
<dbReference type="Pfam" id="PF12854">
    <property type="entry name" value="PPR_1"/>
    <property type="match status" value="1"/>
</dbReference>
<feature type="repeat" description="PPR" evidence="3">
    <location>
        <begin position="325"/>
        <end position="352"/>
    </location>
</feature>
<evidence type="ECO:0008006" key="6">
    <source>
        <dbReference type="Google" id="ProtNLM"/>
    </source>
</evidence>
<dbReference type="PROSITE" id="PS51375">
    <property type="entry name" value="PPR"/>
    <property type="match status" value="5"/>
</dbReference>
<comment type="caution">
    <text evidence="4">The sequence shown here is derived from an EMBL/GenBank/DDBJ whole genome shotgun (WGS) entry which is preliminary data.</text>
</comment>
<dbReference type="NCBIfam" id="TIGR00756">
    <property type="entry name" value="PPR"/>
    <property type="match status" value="4"/>
</dbReference>
<dbReference type="AlphaFoldDB" id="A0ABD3RL69"/>
<name>A0ABD3RL69_9LAMI</name>
<feature type="repeat" description="PPR" evidence="3">
    <location>
        <begin position="220"/>
        <end position="254"/>
    </location>
</feature>
<comment type="similarity">
    <text evidence="1">Belongs to the PPR family. P subfamily.</text>
</comment>
<evidence type="ECO:0000313" key="5">
    <source>
        <dbReference type="Proteomes" id="UP001634393"/>
    </source>
</evidence>
<accession>A0ABD3RL69</accession>
<evidence type="ECO:0000313" key="4">
    <source>
        <dbReference type="EMBL" id="KAL3812521.1"/>
    </source>
</evidence>
<dbReference type="InterPro" id="IPR011990">
    <property type="entry name" value="TPR-like_helical_dom_sf"/>
</dbReference>
<dbReference type="Pfam" id="PF13041">
    <property type="entry name" value="PPR_2"/>
    <property type="match status" value="3"/>
</dbReference>
<gene>
    <name evidence="4" type="ORF">ACJIZ3_013789</name>
</gene>
<sequence length="352" mass="40198">MNKSILGPLLFSPKKCYKSGSSNLFSPSPIPFLSLCRYFDAKPNVDCKKSKLYSENNIIRLNDALGFYYKMVRMNPLPCVQEFNKLLSHIGKLKKYSFVISLFKDMCFLGIPVSEYTLSIVINAYCKCNKLDYGFSRLGYSFKLGLEPDAATFSPLLKGLFKQNRVLEAQELFTKIETERLCEINVVLYLVVIDGLCKAGNTSRAFEIFREMERKSCMPNAIIYTAIINGLCKDRSVNYAVRLFYEMLKKGVVPNVIAYTSMIHGLCNSSKLKEAKMLMKEMTNWKIYPNIFTYNVLIDGLCKEGLVSEADDVVLKMKENNRDLNLVTYSASVNGYCKMDKIEEALHLFRIL</sequence>
<feature type="repeat" description="PPR" evidence="3">
    <location>
        <begin position="185"/>
        <end position="219"/>
    </location>
</feature>
<dbReference type="InterPro" id="IPR002885">
    <property type="entry name" value="PPR_rpt"/>
</dbReference>